<gene>
    <name evidence="3" type="ORF">ACFOMD_12790</name>
</gene>
<evidence type="ECO:0000313" key="4">
    <source>
        <dbReference type="Proteomes" id="UP001595615"/>
    </source>
</evidence>
<sequence length="384" mass="41288">MPGPLAGVRIVDLSQVVSGPMAAGWLADQGADVIKIEPPHGDPVRALGPAKGDLASAYIQINRGKRQVALDLKQDDAKAALGRLIAEADVLVENFRPGVMDKLGFGYAAARRLNPRLIYCSITGYGADGPYAGLRAYDPMIQATAGIAATQLDKEGQPQLIQTLVIDKVTALTAAQAITAALYAREKSGEGQRVELSMLDTALAFNWPEGMFNHGFADDPPKLQPPYGRYTRLWTTKDGRKVVISSFQEHEFPALCDALRRPDLKTDERFNSGRARAKNIARWGPTLSAALAALTADEFMAGCQQFGTGGAVILTLDEVVAHPQVAHNRAIVSVDHGELGRVNTARHPIRFSHTKVADPKRAGHRGEHTDSVLADLPKGWPAAD</sequence>
<dbReference type="InterPro" id="IPR044855">
    <property type="entry name" value="CoA-Trfase_III_dom3_sf"/>
</dbReference>
<dbReference type="PANTHER" id="PTHR48207">
    <property type="entry name" value="SUCCINATE--HYDROXYMETHYLGLUTARATE COA-TRANSFERASE"/>
    <property type="match status" value="1"/>
</dbReference>
<dbReference type="PANTHER" id="PTHR48207:SF3">
    <property type="entry name" value="SUCCINATE--HYDROXYMETHYLGLUTARATE COA-TRANSFERASE"/>
    <property type="match status" value="1"/>
</dbReference>
<dbReference type="SUPFAM" id="SSF89796">
    <property type="entry name" value="CoA-transferase family III (CaiB/BaiF)"/>
    <property type="match status" value="1"/>
</dbReference>
<dbReference type="Gene3D" id="3.40.50.10540">
    <property type="entry name" value="Crotonobetainyl-coa:carnitine coa-transferase, domain 1"/>
    <property type="match status" value="1"/>
</dbReference>
<keyword evidence="4" id="KW-1185">Reference proteome</keyword>
<dbReference type="Pfam" id="PF02515">
    <property type="entry name" value="CoA_transf_3"/>
    <property type="match status" value="1"/>
</dbReference>
<accession>A0ABV7XBC4</accession>
<dbReference type="InterPro" id="IPR003673">
    <property type="entry name" value="CoA-Trfase_fam_III"/>
</dbReference>
<reference evidence="4" key="1">
    <citation type="journal article" date="2019" name="Int. J. Syst. Evol. Microbiol.">
        <title>The Global Catalogue of Microorganisms (GCM) 10K type strain sequencing project: providing services to taxonomists for standard genome sequencing and annotation.</title>
        <authorList>
            <consortium name="The Broad Institute Genomics Platform"/>
            <consortium name="The Broad Institute Genome Sequencing Center for Infectious Disease"/>
            <person name="Wu L."/>
            <person name="Ma J."/>
        </authorList>
    </citation>
    <scope>NUCLEOTIDE SEQUENCE [LARGE SCALE GENOMIC DNA]</scope>
    <source>
        <strain evidence="4">KCTC 42644</strain>
    </source>
</reference>
<evidence type="ECO:0000256" key="2">
    <source>
        <dbReference type="SAM" id="MobiDB-lite"/>
    </source>
</evidence>
<dbReference type="GO" id="GO:0016740">
    <property type="term" value="F:transferase activity"/>
    <property type="evidence" value="ECO:0007669"/>
    <property type="project" value="UniProtKB-KW"/>
</dbReference>
<dbReference type="InterPro" id="IPR050483">
    <property type="entry name" value="CoA-transferase_III_domain"/>
</dbReference>
<evidence type="ECO:0000313" key="3">
    <source>
        <dbReference type="EMBL" id="MFC3713455.1"/>
    </source>
</evidence>
<evidence type="ECO:0000256" key="1">
    <source>
        <dbReference type="ARBA" id="ARBA00022679"/>
    </source>
</evidence>
<dbReference type="InterPro" id="IPR023606">
    <property type="entry name" value="CoA-Trfase_III_dom_1_sf"/>
</dbReference>
<name>A0ABV7XBC4_9SPHN</name>
<feature type="compositionally biased region" description="Basic and acidic residues" evidence="2">
    <location>
        <begin position="356"/>
        <end position="370"/>
    </location>
</feature>
<organism evidence="3 4">
    <name type="scientific">Sphingoaurantiacus capsulatus</name>
    <dbReference type="NCBI Taxonomy" id="1771310"/>
    <lineage>
        <taxon>Bacteria</taxon>
        <taxon>Pseudomonadati</taxon>
        <taxon>Pseudomonadota</taxon>
        <taxon>Alphaproteobacteria</taxon>
        <taxon>Sphingomonadales</taxon>
        <taxon>Sphingosinicellaceae</taxon>
        <taxon>Sphingoaurantiacus</taxon>
    </lineage>
</organism>
<dbReference type="EMBL" id="JBHRXV010000011">
    <property type="protein sequence ID" value="MFC3713455.1"/>
    <property type="molecule type" value="Genomic_DNA"/>
</dbReference>
<feature type="region of interest" description="Disordered" evidence="2">
    <location>
        <begin position="356"/>
        <end position="384"/>
    </location>
</feature>
<protein>
    <submittedName>
        <fullName evidence="3">CaiB/BaiF CoA transferase family protein</fullName>
    </submittedName>
</protein>
<keyword evidence="1 3" id="KW-0808">Transferase</keyword>
<proteinExistence type="predicted"/>
<dbReference type="Proteomes" id="UP001595615">
    <property type="component" value="Unassembled WGS sequence"/>
</dbReference>
<dbReference type="RefSeq" id="WP_380861964.1">
    <property type="nucleotide sequence ID" value="NZ_JBHRXV010000011.1"/>
</dbReference>
<dbReference type="Gene3D" id="3.30.1540.10">
    <property type="entry name" value="formyl-coa transferase, domain 3"/>
    <property type="match status" value="1"/>
</dbReference>
<comment type="caution">
    <text evidence="3">The sequence shown here is derived from an EMBL/GenBank/DDBJ whole genome shotgun (WGS) entry which is preliminary data.</text>
</comment>